<dbReference type="InterPro" id="IPR047951">
    <property type="entry name" value="Transpos_ISL3"/>
</dbReference>
<name>A0A974SCB4_9BACL</name>
<feature type="domain" description="Transposase IS204/IS1001/IS1096/IS1165 DDE" evidence="1">
    <location>
        <begin position="3"/>
        <end position="88"/>
    </location>
</feature>
<dbReference type="Pfam" id="PF01610">
    <property type="entry name" value="DDE_Tnp_ISL3"/>
    <property type="match status" value="1"/>
</dbReference>
<reference evidence="2 3" key="1">
    <citation type="submission" date="2021-01" db="EMBL/GenBank/DDBJ databases">
        <title>Whole genome sequence of Paenibacillus sonchi LMG 24727 for comparative genomics.</title>
        <authorList>
            <person name="Lee G."/>
            <person name="Kim M.-J."/>
            <person name="Lim K."/>
            <person name="Shin J.-H."/>
        </authorList>
    </citation>
    <scope>NUCLEOTIDE SEQUENCE [LARGE SCALE GENOMIC DNA]</scope>
    <source>
        <strain evidence="2 3">LMG 24727</strain>
    </source>
</reference>
<protein>
    <submittedName>
        <fullName evidence="2">Transposase</fullName>
    </submittedName>
</protein>
<proteinExistence type="predicted"/>
<dbReference type="AlphaFoldDB" id="A0A974SCB4"/>
<dbReference type="KEGG" id="pson:JI735_00155"/>
<sequence length="106" mass="12421">MKLPLQELWTQPHILADVYLREWMGWARRSQLKPMVELSKTLKRHEEGILQWFHSRMTNGLLEGINGLIQAAKRKAWGYHNVQNLIAMVYMTANKLRLPTLAARRG</sequence>
<dbReference type="RefSeq" id="WP_051051490.1">
    <property type="nucleotide sequence ID" value="NZ_CP068595.1"/>
</dbReference>
<dbReference type="Proteomes" id="UP000595841">
    <property type="component" value="Chromosome"/>
</dbReference>
<keyword evidence="3" id="KW-1185">Reference proteome</keyword>
<organism evidence="2 3">
    <name type="scientific">Paenibacillus sonchi</name>
    <dbReference type="NCBI Taxonomy" id="373687"/>
    <lineage>
        <taxon>Bacteria</taxon>
        <taxon>Bacillati</taxon>
        <taxon>Bacillota</taxon>
        <taxon>Bacilli</taxon>
        <taxon>Bacillales</taxon>
        <taxon>Paenibacillaceae</taxon>
        <taxon>Paenibacillus</taxon>
        <taxon>Paenibacillus sonchi group</taxon>
    </lineage>
</organism>
<gene>
    <name evidence="2" type="ORF">JI735_00155</name>
</gene>
<accession>A0A974SCB4</accession>
<evidence type="ECO:0000313" key="2">
    <source>
        <dbReference type="EMBL" id="QQZ61273.1"/>
    </source>
</evidence>
<evidence type="ECO:0000313" key="3">
    <source>
        <dbReference type="Proteomes" id="UP000595841"/>
    </source>
</evidence>
<evidence type="ECO:0000259" key="1">
    <source>
        <dbReference type="Pfam" id="PF01610"/>
    </source>
</evidence>
<dbReference type="EMBL" id="CP068595">
    <property type="protein sequence ID" value="QQZ61273.1"/>
    <property type="molecule type" value="Genomic_DNA"/>
</dbReference>
<dbReference type="PANTHER" id="PTHR33498:SF1">
    <property type="entry name" value="TRANSPOSASE FOR INSERTION SEQUENCE ELEMENT IS1557"/>
    <property type="match status" value="1"/>
</dbReference>
<dbReference type="InterPro" id="IPR002560">
    <property type="entry name" value="Transposase_DDE"/>
</dbReference>
<dbReference type="PANTHER" id="PTHR33498">
    <property type="entry name" value="TRANSPOSASE FOR INSERTION SEQUENCE ELEMENT IS1557"/>
    <property type="match status" value="1"/>
</dbReference>